<comment type="caution">
    <text evidence="2">The sequence shown here is derived from an EMBL/GenBank/DDBJ whole genome shotgun (WGS) entry which is preliminary data.</text>
</comment>
<reference evidence="2 3" key="1">
    <citation type="submission" date="2018-03" db="EMBL/GenBank/DDBJ databases">
        <title>Mesoflavibacter sp. HG37 and Mesoflavibacter sp. HG96 sp.nov., two marine bacteria isolated from seawater of Western Pacific Ocean.</title>
        <authorList>
            <person name="Cheng H."/>
            <person name="Wu Y.-H."/>
            <person name="Guo L.-L."/>
            <person name="Xu X.-W."/>
        </authorList>
    </citation>
    <scope>NUCLEOTIDE SEQUENCE [LARGE SCALE GENOMIC DNA]</scope>
    <source>
        <strain evidence="2 3">KCTC 32269</strain>
    </source>
</reference>
<accession>A0A2T1NDE3</accession>
<dbReference type="OrthoDB" id="163809at2"/>
<dbReference type="AlphaFoldDB" id="A0A2T1NDE3"/>
<protein>
    <submittedName>
        <fullName evidence="2">Uncharacterized protein</fullName>
    </submittedName>
</protein>
<evidence type="ECO:0000256" key="1">
    <source>
        <dbReference type="SAM" id="SignalP"/>
    </source>
</evidence>
<dbReference type="EMBL" id="PXOQ01000007">
    <property type="protein sequence ID" value="PSG90447.1"/>
    <property type="molecule type" value="Genomic_DNA"/>
</dbReference>
<proteinExistence type="predicted"/>
<dbReference type="Proteomes" id="UP000238426">
    <property type="component" value="Unassembled WGS sequence"/>
</dbReference>
<keyword evidence="3" id="KW-1185">Reference proteome</keyword>
<evidence type="ECO:0000313" key="3">
    <source>
        <dbReference type="Proteomes" id="UP000238426"/>
    </source>
</evidence>
<sequence length="135" mass="14858">MNYFLLPFFLLASLTYAQDTTVVKAPKIVMEQKINQAIPVNNMSVTLLKVLSDSRCPIGVTCIWAGEAKVLVEVITNGKKEKKEVFITSNGLTKSSSFIASDGEFNINAIDLLPYPEEGKTIGEYILKINVTKAN</sequence>
<keyword evidence="1" id="KW-0732">Signal</keyword>
<gene>
    <name evidence="2" type="ORF">C7H52_03970</name>
</gene>
<feature type="chain" id="PRO_5015756215" evidence="1">
    <location>
        <begin position="18"/>
        <end position="135"/>
    </location>
</feature>
<organism evidence="2 3">
    <name type="scientific">Aurantibacter aestuarii</name>
    <dbReference type="NCBI Taxonomy" id="1266046"/>
    <lineage>
        <taxon>Bacteria</taxon>
        <taxon>Pseudomonadati</taxon>
        <taxon>Bacteroidota</taxon>
        <taxon>Flavobacteriia</taxon>
        <taxon>Flavobacteriales</taxon>
        <taxon>Flavobacteriaceae</taxon>
        <taxon>Aurantibacter</taxon>
    </lineage>
</organism>
<name>A0A2T1NDE3_9FLAO</name>
<evidence type="ECO:0000313" key="2">
    <source>
        <dbReference type="EMBL" id="PSG90447.1"/>
    </source>
</evidence>
<dbReference type="RefSeq" id="WP_106462588.1">
    <property type="nucleotide sequence ID" value="NZ_PXOQ01000007.1"/>
</dbReference>
<feature type="signal peptide" evidence="1">
    <location>
        <begin position="1"/>
        <end position="17"/>
    </location>
</feature>